<keyword evidence="11" id="KW-1185">Reference proteome</keyword>
<evidence type="ECO:0000256" key="6">
    <source>
        <dbReference type="ARBA" id="ARBA00023118"/>
    </source>
</evidence>
<dbReference type="InterPro" id="IPR009079">
    <property type="entry name" value="4_helix_cytokine-like_core"/>
</dbReference>
<reference evidence="10" key="3">
    <citation type="submission" date="2025-09" db="UniProtKB">
        <authorList>
            <consortium name="Ensembl"/>
        </authorList>
    </citation>
    <scope>IDENTIFICATION</scope>
</reference>
<dbReference type="AlphaFoldDB" id="A0A3B5KMI5"/>
<keyword evidence="5 9" id="KW-0732">Signal</keyword>
<protein>
    <submittedName>
        <fullName evidence="10">Uncharacterized protein</fullName>
    </submittedName>
</protein>
<dbReference type="Proteomes" id="UP000005226">
    <property type="component" value="Chromosome 1"/>
</dbReference>
<dbReference type="GO" id="GO:0005126">
    <property type="term" value="F:cytokine receptor binding"/>
    <property type="evidence" value="ECO:0007669"/>
    <property type="project" value="InterPro"/>
</dbReference>
<dbReference type="GeneTree" id="ENSGT00510000050089"/>
<keyword evidence="7" id="KW-1015">Disulfide bond</keyword>
<dbReference type="PANTHER" id="PTHR11691">
    <property type="entry name" value="TYPE I INTERFERON"/>
    <property type="match status" value="1"/>
</dbReference>
<dbReference type="InterPro" id="IPR000471">
    <property type="entry name" value="Interferon_alpha/beta/delta"/>
</dbReference>
<dbReference type="GO" id="GO:0043330">
    <property type="term" value="P:response to exogenous dsRNA"/>
    <property type="evidence" value="ECO:0007669"/>
    <property type="project" value="TreeGrafter"/>
</dbReference>
<dbReference type="GO" id="GO:0005615">
    <property type="term" value="C:extracellular space"/>
    <property type="evidence" value="ECO:0007669"/>
    <property type="project" value="UniProtKB-KW"/>
</dbReference>
<gene>
    <name evidence="10" type="primary">LOC101064747</name>
</gene>
<evidence type="ECO:0000256" key="8">
    <source>
        <dbReference type="RuleBase" id="RU000436"/>
    </source>
</evidence>
<evidence type="ECO:0000256" key="2">
    <source>
        <dbReference type="ARBA" id="ARBA00011033"/>
    </source>
</evidence>
<proteinExistence type="inferred from homology"/>
<evidence type="ECO:0000256" key="5">
    <source>
        <dbReference type="ARBA" id="ARBA00022729"/>
    </source>
</evidence>
<keyword evidence="3 8" id="KW-0202">Cytokine</keyword>
<evidence type="ECO:0000256" key="1">
    <source>
        <dbReference type="ARBA" id="ARBA00004613"/>
    </source>
</evidence>
<reference evidence="10 11" key="1">
    <citation type="journal article" date="2011" name="Genome Biol. Evol.">
        <title>Integration of the genetic map and genome assembly of fugu facilitates insights into distinct features of genome evolution in teleosts and mammals.</title>
        <authorList>
            <person name="Kai W."/>
            <person name="Kikuchi K."/>
            <person name="Tohari S."/>
            <person name="Chew A.K."/>
            <person name="Tay A."/>
            <person name="Fujiwara A."/>
            <person name="Hosoya S."/>
            <person name="Suetake H."/>
            <person name="Naruse K."/>
            <person name="Brenner S."/>
            <person name="Suzuki Y."/>
            <person name="Venkatesh B."/>
        </authorList>
    </citation>
    <scope>NUCLEOTIDE SEQUENCE [LARGE SCALE GENOMIC DNA]</scope>
</reference>
<sequence length="180" mass="20429">MLPLLVCLSLCVYSQGSPLGCRWLDAKFRQYSHKSLELLDTMVNNSTNSSVEPEEMVIFPQELYRQTFNASAEDKLALAAQIMNETVALLMEDHSGASWDEKQVENLVNVLTQQADNLQACVSLSLVLLVHVKKRYFNRLSNHILKKMDYSAAAWELIREEIETLLMQTHLLVSTLLSTP</sequence>
<dbReference type="Ensembl" id="ENSTRUT00000053928.2">
    <property type="protein sequence ID" value="ENSTRUP00000056658.2"/>
    <property type="gene ID" value="ENSTRUG00000002274.3"/>
</dbReference>
<dbReference type="InParanoid" id="A0A3B5KMI5"/>
<evidence type="ECO:0000313" key="11">
    <source>
        <dbReference type="Proteomes" id="UP000005226"/>
    </source>
</evidence>
<dbReference type="OMA" id="HRETSEF"/>
<reference evidence="10" key="2">
    <citation type="submission" date="2025-08" db="UniProtKB">
        <authorList>
            <consortium name="Ensembl"/>
        </authorList>
    </citation>
    <scope>IDENTIFICATION</scope>
</reference>
<dbReference type="Pfam" id="PF00143">
    <property type="entry name" value="Interferon"/>
    <property type="match status" value="1"/>
</dbReference>
<keyword evidence="4" id="KW-0964">Secreted</keyword>
<evidence type="ECO:0000256" key="9">
    <source>
        <dbReference type="SAM" id="SignalP"/>
    </source>
</evidence>
<dbReference type="SMART" id="SM00076">
    <property type="entry name" value="IFabd"/>
    <property type="match status" value="1"/>
</dbReference>
<dbReference type="GO" id="GO:0006955">
    <property type="term" value="P:immune response"/>
    <property type="evidence" value="ECO:0007669"/>
    <property type="project" value="UniProtKB-ARBA"/>
</dbReference>
<dbReference type="GO" id="GO:0051607">
    <property type="term" value="P:defense response to virus"/>
    <property type="evidence" value="ECO:0007669"/>
    <property type="project" value="UniProtKB-KW"/>
</dbReference>
<dbReference type="Gene3D" id="1.20.1250.10">
    <property type="match status" value="1"/>
</dbReference>
<comment type="subcellular location">
    <subcellularLocation>
        <location evidence="1">Secreted</location>
    </subcellularLocation>
</comment>
<name>A0A3B5KMI5_TAKRU</name>
<evidence type="ECO:0000256" key="4">
    <source>
        <dbReference type="ARBA" id="ARBA00022525"/>
    </source>
</evidence>
<feature type="signal peptide" evidence="9">
    <location>
        <begin position="1"/>
        <end position="16"/>
    </location>
</feature>
<organism evidence="10 11">
    <name type="scientific">Takifugu rubripes</name>
    <name type="common">Japanese pufferfish</name>
    <name type="synonym">Fugu rubripes</name>
    <dbReference type="NCBI Taxonomy" id="31033"/>
    <lineage>
        <taxon>Eukaryota</taxon>
        <taxon>Metazoa</taxon>
        <taxon>Chordata</taxon>
        <taxon>Craniata</taxon>
        <taxon>Vertebrata</taxon>
        <taxon>Euteleostomi</taxon>
        <taxon>Actinopterygii</taxon>
        <taxon>Neopterygii</taxon>
        <taxon>Teleostei</taxon>
        <taxon>Neoteleostei</taxon>
        <taxon>Acanthomorphata</taxon>
        <taxon>Eupercaria</taxon>
        <taxon>Tetraodontiformes</taxon>
        <taxon>Tetradontoidea</taxon>
        <taxon>Tetraodontidae</taxon>
        <taxon>Takifugu</taxon>
    </lineage>
</organism>
<dbReference type="SUPFAM" id="SSF47266">
    <property type="entry name" value="4-helical cytokines"/>
    <property type="match status" value="1"/>
</dbReference>
<dbReference type="PANTHER" id="PTHR11691:SF73">
    <property type="entry name" value="INTERFERON BETA"/>
    <property type="match status" value="1"/>
</dbReference>
<evidence type="ECO:0000313" key="10">
    <source>
        <dbReference type="Ensembl" id="ENSTRUP00000056658.2"/>
    </source>
</evidence>
<evidence type="ECO:0000256" key="3">
    <source>
        <dbReference type="ARBA" id="ARBA00022514"/>
    </source>
</evidence>
<keyword evidence="6 8" id="KW-0051">Antiviral defense</keyword>
<feature type="chain" id="PRO_5025403536" evidence="9">
    <location>
        <begin position="17"/>
        <end position="180"/>
    </location>
</feature>
<evidence type="ECO:0000256" key="7">
    <source>
        <dbReference type="ARBA" id="ARBA00023157"/>
    </source>
</evidence>
<dbReference type="GO" id="GO:0005125">
    <property type="term" value="F:cytokine activity"/>
    <property type="evidence" value="ECO:0007669"/>
    <property type="project" value="UniProtKB-KW"/>
</dbReference>
<comment type="similarity">
    <text evidence="2 8">Belongs to the alpha/beta interferon family.</text>
</comment>
<accession>A0A3B5KMI5</accession>